<reference evidence="2" key="1">
    <citation type="submission" date="2023-05" db="EMBL/GenBank/DDBJ databases">
        <title>Nepenthes gracilis genome sequencing.</title>
        <authorList>
            <person name="Fukushima K."/>
        </authorList>
    </citation>
    <scope>NUCLEOTIDE SEQUENCE</scope>
    <source>
        <strain evidence="2">SING2019-196</strain>
    </source>
</reference>
<dbReference type="AlphaFoldDB" id="A0AAD3S0S3"/>
<evidence type="ECO:0000313" key="3">
    <source>
        <dbReference type="Proteomes" id="UP001279734"/>
    </source>
</evidence>
<dbReference type="EMBL" id="BSYO01000003">
    <property type="protein sequence ID" value="GMH02282.1"/>
    <property type="molecule type" value="Genomic_DNA"/>
</dbReference>
<evidence type="ECO:0000313" key="2">
    <source>
        <dbReference type="EMBL" id="GMH02282.1"/>
    </source>
</evidence>
<comment type="caution">
    <text evidence="2">The sequence shown here is derived from an EMBL/GenBank/DDBJ whole genome shotgun (WGS) entry which is preliminary data.</text>
</comment>
<sequence>MHKAVEKDPATEAFHKALKKLVKRDEESSPLDETSHRVQFKRMKPPPRITQLPYLPFLRPKKQSPQAAIKPSL</sequence>
<proteinExistence type="predicted"/>
<dbReference type="Proteomes" id="UP001279734">
    <property type="component" value="Unassembled WGS sequence"/>
</dbReference>
<accession>A0AAD3S0S3</accession>
<feature type="region of interest" description="Disordered" evidence="1">
    <location>
        <begin position="21"/>
        <end position="49"/>
    </location>
</feature>
<protein>
    <submittedName>
        <fullName evidence="2">Uncharacterized protein</fullName>
    </submittedName>
</protein>
<keyword evidence="3" id="KW-1185">Reference proteome</keyword>
<organism evidence="2 3">
    <name type="scientific">Nepenthes gracilis</name>
    <name type="common">Slender pitcher plant</name>
    <dbReference type="NCBI Taxonomy" id="150966"/>
    <lineage>
        <taxon>Eukaryota</taxon>
        <taxon>Viridiplantae</taxon>
        <taxon>Streptophyta</taxon>
        <taxon>Embryophyta</taxon>
        <taxon>Tracheophyta</taxon>
        <taxon>Spermatophyta</taxon>
        <taxon>Magnoliopsida</taxon>
        <taxon>eudicotyledons</taxon>
        <taxon>Gunneridae</taxon>
        <taxon>Pentapetalae</taxon>
        <taxon>Caryophyllales</taxon>
        <taxon>Nepenthaceae</taxon>
        <taxon>Nepenthes</taxon>
    </lineage>
</organism>
<gene>
    <name evidence="2" type="ORF">Nepgr_004121</name>
</gene>
<evidence type="ECO:0000256" key="1">
    <source>
        <dbReference type="SAM" id="MobiDB-lite"/>
    </source>
</evidence>
<name>A0AAD3S0S3_NEPGR</name>